<dbReference type="GO" id="GO:0006313">
    <property type="term" value="P:DNA transposition"/>
    <property type="evidence" value="ECO:0007669"/>
    <property type="project" value="InterPro"/>
</dbReference>
<comment type="caution">
    <text evidence="2">The sequence shown here is derived from an EMBL/GenBank/DDBJ whole genome shotgun (WGS) entry which is preliminary data.</text>
</comment>
<sequence length="149" mass="16712">MHGIKEPDGLADWTIASVGDLHDMRLIDMLRLSLDELLSDYDYFNNRVKTLNKTLADNLDKGALGRRMDLLKTHPGVGPVIACQFATELFHYSDFSSTRQLYKYLGLSPRVSQSGERSNAGSINKAANGRLRNNLIQGAWSWVRTDIEA</sequence>
<dbReference type="GO" id="GO:0004803">
    <property type="term" value="F:transposase activity"/>
    <property type="evidence" value="ECO:0007669"/>
    <property type="project" value="InterPro"/>
</dbReference>
<protein>
    <recommendedName>
        <fullName evidence="1">Transposase IS116/IS110/IS902 C-terminal domain-containing protein</fullName>
    </recommendedName>
</protein>
<dbReference type="GO" id="GO:0003677">
    <property type="term" value="F:DNA binding"/>
    <property type="evidence" value="ECO:0007669"/>
    <property type="project" value="InterPro"/>
</dbReference>
<dbReference type="AlphaFoldDB" id="X1TXJ9"/>
<organism evidence="2">
    <name type="scientific">marine sediment metagenome</name>
    <dbReference type="NCBI Taxonomy" id="412755"/>
    <lineage>
        <taxon>unclassified sequences</taxon>
        <taxon>metagenomes</taxon>
        <taxon>ecological metagenomes</taxon>
    </lineage>
</organism>
<dbReference type="PANTHER" id="PTHR33055:SF13">
    <property type="entry name" value="TRANSPOSASE"/>
    <property type="match status" value="1"/>
</dbReference>
<dbReference type="InterPro" id="IPR003346">
    <property type="entry name" value="Transposase_20"/>
</dbReference>
<accession>X1TXJ9</accession>
<proteinExistence type="predicted"/>
<evidence type="ECO:0000259" key="1">
    <source>
        <dbReference type="Pfam" id="PF02371"/>
    </source>
</evidence>
<dbReference type="InterPro" id="IPR047650">
    <property type="entry name" value="Transpos_IS110"/>
</dbReference>
<gene>
    <name evidence="2" type="ORF">S12H4_45550</name>
</gene>
<reference evidence="2" key="1">
    <citation type="journal article" date="2014" name="Front. Microbiol.">
        <title>High frequency of phylogenetically diverse reductive dehalogenase-homologous genes in deep subseafloor sedimentary metagenomes.</title>
        <authorList>
            <person name="Kawai M."/>
            <person name="Futagami T."/>
            <person name="Toyoda A."/>
            <person name="Takaki Y."/>
            <person name="Nishi S."/>
            <person name="Hori S."/>
            <person name="Arai W."/>
            <person name="Tsubouchi T."/>
            <person name="Morono Y."/>
            <person name="Uchiyama I."/>
            <person name="Ito T."/>
            <person name="Fujiyama A."/>
            <person name="Inagaki F."/>
            <person name="Takami H."/>
        </authorList>
    </citation>
    <scope>NUCLEOTIDE SEQUENCE</scope>
    <source>
        <strain evidence="2">Expedition CK06-06</strain>
    </source>
</reference>
<dbReference type="PANTHER" id="PTHR33055">
    <property type="entry name" value="TRANSPOSASE FOR INSERTION SEQUENCE ELEMENT IS1111A"/>
    <property type="match status" value="1"/>
</dbReference>
<evidence type="ECO:0000313" key="2">
    <source>
        <dbReference type="EMBL" id="GAJ10053.1"/>
    </source>
</evidence>
<dbReference type="Pfam" id="PF02371">
    <property type="entry name" value="Transposase_20"/>
    <property type="match status" value="1"/>
</dbReference>
<dbReference type="EMBL" id="BARW01028174">
    <property type="protein sequence ID" value="GAJ10053.1"/>
    <property type="molecule type" value="Genomic_DNA"/>
</dbReference>
<feature type="domain" description="Transposase IS116/IS110/IS902 C-terminal" evidence="1">
    <location>
        <begin position="69"/>
        <end position="146"/>
    </location>
</feature>
<feature type="non-terminal residue" evidence="2">
    <location>
        <position position="149"/>
    </location>
</feature>
<name>X1TXJ9_9ZZZZ</name>